<dbReference type="RefSeq" id="WP_088998039.1">
    <property type="nucleotide sequence ID" value="NZ_LT607750.1"/>
</dbReference>
<reference evidence="1 2" key="1">
    <citation type="submission" date="2016-06" db="EMBL/GenBank/DDBJ databases">
        <authorList>
            <person name="Kjaerup R.B."/>
            <person name="Dalgaard T.S."/>
            <person name="Juul-Madsen H.R."/>
        </authorList>
    </citation>
    <scope>NUCLEOTIDE SEQUENCE [LARGE SCALE GENOMIC DNA]</scope>
    <source>
        <strain evidence="1 2">DSM 43904</strain>
    </source>
</reference>
<sequence length="319" mass="33248">MSGRATVGRVGGGPGAGAGTLAPRVVVVSRRSELDELLARHGTRAAAAWYLRERGRDLAEVVDRHEALQAALTTVGAAVPADWRRGAVDRADLPRFLFGPEDVVVAVGPDGLVANVAKYLSGQPVIGVDPEPGRNAGVLVRHRAGSLAALLPAVVAGAARTMARTMVRASLDDGQELVGLNEVYVGHASHQSARYLLSVCESGRTRRERHSSSGVVVGSGTGATGWCASIARDRPGAPPPPAPEEAALGWFVREAWPSPVTGVDLTAGRLAANDRLDLVAESDGLVAFADGLETDRLTLDWGQRLTVSIAPTHLTLVSP</sequence>
<dbReference type="EMBL" id="LT607750">
    <property type="protein sequence ID" value="SCG79677.1"/>
    <property type="molecule type" value="Genomic_DNA"/>
</dbReference>
<name>A0A1C5KA66_9ACTN</name>
<dbReference type="InterPro" id="IPR016064">
    <property type="entry name" value="NAD/diacylglycerol_kinase_sf"/>
</dbReference>
<evidence type="ECO:0008006" key="3">
    <source>
        <dbReference type="Google" id="ProtNLM"/>
    </source>
</evidence>
<dbReference type="PANTHER" id="PTHR13158:SF5">
    <property type="entry name" value="NAD KINASE 2, MITOCHONDRIAL"/>
    <property type="match status" value="1"/>
</dbReference>
<dbReference type="AlphaFoldDB" id="A0A1C5KA66"/>
<keyword evidence="2" id="KW-1185">Reference proteome</keyword>
<protein>
    <recommendedName>
        <fullName evidence="3">NAD kinase</fullName>
    </recommendedName>
</protein>
<accession>A0A1C5KA66</accession>
<evidence type="ECO:0000313" key="2">
    <source>
        <dbReference type="Proteomes" id="UP000198217"/>
    </source>
</evidence>
<dbReference type="InterPro" id="IPR017438">
    <property type="entry name" value="ATP-NAD_kinase_N"/>
</dbReference>
<proteinExistence type="predicted"/>
<evidence type="ECO:0000313" key="1">
    <source>
        <dbReference type="EMBL" id="SCG79677.1"/>
    </source>
</evidence>
<dbReference type="Gene3D" id="3.40.50.10330">
    <property type="entry name" value="Probable inorganic polyphosphate/atp-NAD kinase, domain 1"/>
    <property type="match status" value="1"/>
</dbReference>
<dbReference type="PANTHER" id="PTHR13158">
    <property type="match status" value="1"/>
</dbReference>
<dbReference type="Gene3D" id="2.60.200.30">
    <property type="entry name" value="Probable inorganic polyphosphate/atp-NAD kinase, domain 2"/>
    <property type="match status" value="1"/>
</dbReference>
<dbReference type="SUPFAM" id="SSF111331">
    <property type="entry name" value="NAD kinase/diacylglycerol kinase-like"/>
    <property type="match status" value="1"/>
</dbReference>
<dbReference type="GO" id="GO:0003951">
    <property type="term" value="F:NAD+ kinase activity"/>
    <property type="evidence" value="ECO:0007669"/>
    <property type="project" value="InterPro"/>
</dbReference>
<dbReference type="InterPro" id="IPR017437">
    <property type="entry name" value="ATP-NAD_kinase_PpnK-typ_C"/>
</dbReference>
<gene>
    <name evidence="1" type="ORF">GA0070609_5996</name>
</gene>
<dbReference type="GO" id="GO:0019674">
    <property type="term" value="P:NAD+ metabolic process"/>
    <property type="evidence" value="ECO:0007669"/>
    <property type="project" value="InterPro"/>
</dbReference>
<dbReference type="Proteomes" id="UP000198217">
    <property type="component" value="Chromosome I"/>
</dbReference>
<organism evidence="1 2">
    <name type="scientific">Micromonospora echinaurantiaca</name>
    <dbReference type="NCBI Taxonomy" id="47857"/>
    <lineage>
        <taxon>Bacteria</taxon>
        <taxon>Bacillati</taxon>
        <taxon>Actinomycetota</taxon>
        <taxon>Actinomycetes</taxon>
        <taxon>Micromonosporales</taxon>
        <taxon>Micromonosporaceae</taxon>
        <taxon>Micromonospora</taxon>
    </lineage>
</organism>